<dbReference type="InterPro" id="IPR011992">
    <property type="entry name" value="EF-hand-dom_pair"/>
</dbReference>
<evidence type="ECO:0000256" key="5">
    <source>
        <dbReference type="ARBA" id="ARBA00022692"/>
    </source>
</evidence>
<dbReference type="OrthoDB" id="275278at2759"/>
<evidence type="ECO:0000256" key="13">
    <source>
        <dbReference type="SAM" id="MobiDB-lite"/>
    </source>
</evidence>
<dbReference type="GO" id="GO:0015297">
    <property type="term" value="F:antiporter activity"/>
    <property type="evidence" value="ECO:0007669"/>
    <property type="project" value="UniProtKB-KW"/>
</dbReference>
<dbReference type="GO" id="GO:0005509">
    <property type="term" value="F:calcium ion binding"/>
    <property type="evidence" value="ECO:0007669"/>
    <property type="project" value="InterPro"/>
</dbReference>
<evidence type="ECO:0000256" key="4">
    <source>
        <dbReference type="ARBA" id="ARBA00022449"/>
    </source>
</evidence>
<evidence type="ECO:0000259" key="16">
    <source>
        <dbReference type="PROSITE" id="PS51758"/>
    </source>
</evidence>
<dbReference type="PANTHER" id="PTHR14009">
    <property type="entry name" value="LEUCINE ZIPPER-EF-HAND CONTAINING TRANSMEMBRANE PROTEIN"/>
    <property type="match status" value="1"/>
</dbReference>
<evidence type="ECO:0000313" key="18">
    <source>
        <dbReference type="Proteomes" id="UP000241394"/>
    </source>
</evidence>
<evidence type="ECO:0000256" key="12">
    <source>
        <dbReference type="SAM" id="Coils"/>
    </source>
</evidence>
<evidence type="ECO:0000259" key="15">
    <source>
        <dbReference type="PROSITE" id="PS50222"/>
    </source>
</evidence>
<organism evidence="17 18">
    <name type="scientific">Actinidia chinensis var. chinensis</name>
    <name type="common">Chinese soft-hair kiwi</name>
    <dbReference type="NCBI Taxonomy" id="1590841"/>
    <lineage>
        <taxon>Eukaryota</taxon>
        <taxon>Viridiplantae</taxon>
        <taxon>Streptophyta</taxon>
        <taxon>Embryophyta</taxon>
        <taxon>Tracheophyta</taxon>
        <taxon>Spermatophyta</taxon>
        <taxon>Magnoliopsida</taxon>
        <taxon>eudicotyledons</taxon>
        <taxon>Gunneridae</taxon>
        <taxon>Pentapetalae</taxon>
        <taxon>asterids</taxon>
        <taxon>Ericales</taxon>
        <taxon>Actinidiaceae</taxon>
        <taxon>Actinidia</taxon>
    </lineage>
</organism>
<feature type="transmembrane region" description="Helical" evidence="14">
    <location>
        <begin position="263"/>
        <end position="286"/>
    </location>
</feature>
<sequence>MASGAILRRQRHVSDYLKVYVHSIQSFQNLGHRQPSQYLNSHGLSSSTNHPSQHFNGVKDDDGILVVNEDLLNISSVGPLRRRCYGITLPGYANGRSQVISSMGLRTMLQSIQYASTATAGQPDMGSDDEENEESIAKKRKEASPEECDQAVVGLSTAKAKAKAKRLQESQKSSTSVLQRVWTILLGIGPALRAVASMSREDWAKKLSHWKNEFVSTLQHYWLGFKLLWVDVRISSRLLLKLGGGKSLSRRERQQLTRTTADIFRLVPVAIFIIVPFMEFLLPVFLKLFPNMLPSTFQDKMKEQEALKRRLNARIEYAKFLQDTVKEMAKEVQNSRSGEIKKTAEDLDEFLNKVRRGAGVSNDEILGFAKLFNDELTLDNISRPRLVNMCKYMGISPYGTDAYLRYMLRKRLQWIKKDDKMIQAEGVESLSEAELREDCRERGMLGLLSVEEMRQQLRDWLDLSLNHSVPSSLMILSRAFTVSGKLRPEEAVRATLSSLPDEVVDTVGVTALPSEDSVSERRRKLEFLEMQEELIKEEEEREEEEQARIKETVVDQEDVALKEMTNPTAREAQEQARARTMEKQEQLCELSCALAVLASASSVSREREEFLRLVNKEIELYNTTVEKEGTDGEEDAMKAYKAAREESEQDSDVAVRDDISSALVDRVDAMLQNLEKEIDDVDAKIGDRWRLLDRDYDGKVTPEEVASAAIYLKDTLGKEGVQELISNLSKDKDGKILVEDIVRLGSRAEDAVEAEADGR</sequence>
<reference evidence="17 18" key="1">
    <citation type="submission" date="2017-07" db="EMBL/GenBank/DDBJ databases">
        <title>An improved, manually edited Actinidia chinensis var. chinensis (kiwifruit) genome highlights the challenges associated with draft genomes and gene prediction in plants.</title>
        <authorList>
            <person name="Pilkington S."/>
            <person name="Crowhurst R."/>
            <person name="Hilario E."/>
            <person name="Nardozza S."/>
            <person name="Fraser L."/>
            <person name="Peng Y."/>
            <person name="Gunaseelan K."/>
            <person name="Simpson R."/>
            <person name="Tahir J."/>
            <person name="Deroles S."/>
            <person name="Templeton K."/>
            <person name="Luo Z."/>
            <person name="Davy M."/>
            <person name="Cheng C."/>
            <person name="Mcneilage M."/>
            <person name="Scaglione D."/>
            <person name="Liu Y."/>
            <person name="Zhang Q."/>
            <person name="Datson P."/>
            <person name="De Silva N."/>
            <person name="Gardiner S."/>
            <person name="Bassett H."/>
            <person name="Chagne D."/>
            <person name="Mccallum J."/>
            <person name="Dzierzon H."/>
            <person name="Deng C."/>
            <person name="Wang Y.-Y."/>
            <person name="Barron N."/>
            <person name="Manako K."/>
            <person name="Bowen J."/>
            <person name="Foster T."/>
            <person name="Erridge Z."/>
            <person name="Tiffin H."/>
            <person name="Waite C."/>
            <person name="Davies K."/>
            <person name="Grierson E."/>
            <person name="Laing W."/>
            <person name="Kirk R."/>
            <person name="Chen X."/>
            <person name="Wood M."/>
            <person name="Montefiori M."/>
            <person name="Brummell D."/>
            <person name="Schwinn K."/>
            <person name="Catanach A."/>
            <person name="Fullerton C."/>
            <person name="Li D."/>
            <person name="Meiyalaghan S."/>
            <person name="Nieuwenhuizen N."/>
            <person name="Read N."/>
            <person name="Prakash R."/>
            <person name="Hunter D."/>
            <person name="Zhang H."/>
            <person name="Mckenzie M."/>
            <person name="Knabel M."/>
            <person name="Harris A."/>
            <person name="Allan A."/>
            <person name="Chen A."/>
            <person name="Janssen B."/>
            <person name="Plunkett B."/>
            <person name="Dwamena C."/>
            <person name="Voogd C."/>
            <person name="Leif D."/>
            <person name="Lafferty D."/>
            <person name="Souleyre E."/>
            <person name="Varkonyi-Gasic E."/>
            <person name="Gambi F."/>
            <person name="Hanley J."/>
            <person name="Yao J.-L."/>
            <person name="Cheung J."/>
            <person name="David K."/>
            <person name="Warren B."/>
            <person name="Marsh K."/>
            <person name="Snowden K."/>
            <person name="Lin-Wang K."/>
            <person name="Brian L."/>
            <person name="Martinez-Sanchez M."/>
            <person name="Wang M."/>
            <person name="Ileperuma N."/>
            <person name="Macnee N."/>
            <person name="Campin R."/>
            <person name="Mcatee P."/>
            <person name="Drummond R."/>
            <person name="Espley R."/>
            <person name="Ireland H."/>
            <person name="Wu R."/>
            <person name="Atkinson R."/>
            <person name="Karunairetnam S."/>
            <person name="Bulley S."/>
            <person name="Chunkath S."/>
            <person name="Hanley Z."/>
            <person name="Storey R."/>
            <person name="Thrimawithana A."/>
            <person name="Thomson S."/>
            <person name="David C."/>
            <person name="Testolin R."/>
        </authorList>
    </citation>
    <scope>NUCLEOTIDE SEQUENCE [LARGE SCALE GENOMIC DNA]</scope>
    <source>
        <strain evidence="18">cv. Red5</strain>
        <tissue evidence="17">Young leaf</tissue>
    </source>
</reference>
<dbReference type="InParanoid" id="A0A2R6RS22"/>
<accession>A0A2R6RS22</accession>
<feature type="coiled-coil region" evidence="12">
    <location>
        <begin position="525"/>
        <end position="555"/>
    </location>
</feature>
<feature type="region of interest" description="Disordered" evidence="13">
    <location>
        <begin position="35"/>
        <end position="57"/>
    </location>
</feature>
<evidence type="ECO:0000256" key="11">
    <source>
        <dbReference type="PROSITE-ProRule" id="PRU01094"/>
    </source>
</evidence>
<keyword evidence="7 14" id="KW-1133">Transmembrane helix</keyword>
<evidence type="ECO:0000256" key="2">
    <source>
        <dbReference type="ARBA" id="ARBA00009584"/>
    </source>
</evidence>
<dbReference type="InterPro" id="IPR044202">
    <property type="entry name" value="LETM1/MDM38-like"/>
</dbReference>
<keyword evidence="5 14" id="KW-0812">Transmembrane</keyword>
<dbReference type="Gramene" id="PSS32821">
    <property type="protein sequence ID" value="PSS32821"/>
    <property type="gene ID" value="CEY00_Acc03121"/>
</dbReference>
<dbReference type="AlphaFoldDB" id="A0A2R6RS22"/>
<reference evidence="18" key="2">
    <citation type="journal article" date="2018" name="BMC Genomics">
        <title>A manually annotated Actinidia chinensis var. chinensis (kiwifruit) genome highlights the challenges associated with draft genomes and gene prediction in plants.</title>
        <authorList>
            <person name="Pilkington S.M."/>
            <person name="Crowhurst R."/>
            <person name="Hilario E."/>
            <person name="Nardozza S."/>
            <person name="Fraser L."/>
            <person name="Peng Y."/>
            <person name="Gunaseelan K."/>
            <person name="Simpson R."/>
            <person name="Tahir J."/>
            <person name="Deroles S.C."/>
            <person name="Templeton K."/>
            <person name="Luo Z."/>
            <person name="Davy M."/>
            <person name="Cheng C."/>
            <person name="McNeilage M."/>
            <person name="Scaglione D."/>
            <person name="Liu Y."/>
            <person name="Zhang Q."/>
            <person name="Datson P."/>
            <person name="De Silva N."/>
            <person name="Gardiner S.E."/>
            <person name="Bassett H."/>
            <person name="Chagne D."/>
            <person name="McCallum J."/>
            <person name="Dzierzon H."/>
            <person name="Deng C."/>
            <person name="Wang Y.Y."/>
            <person name="Barron L."/>
            <person name="Manako K."/>
            <person name="Bowen J."/>
            <person name="Foster T.M."/>
            <person name="Erridge Z.A."/>
            <person name="Tiffin H."/>
            <person name="Waite C.N."/>
            <person name="Davies K.M."/>
            <person name="Grierson E.P."/>
            <person name="Laing W.A."/>
            <person name="Kirk R."/>
            <person name="Chen X."/>
            <person name="Wood M."/>
            <person name="Montefiori M."/>
            <person name="Brummell D.A."/>
            <person name="Schwinn K.E."/>
            <person name="Catanach A."/>
            <person name="Fullerton C."/>
            <person name="Li D."/>
            <person name="Meiyalaghan S."/>
            <person name="Nieuwenhuizen N."/>
            <person name="Read N."/>
            <person name="Prakash R."/>
            <person name="Hunter D."/>
            <person name="Zhang H."/>
            <person name="McKenzie M."/>
            <person name="Knabel M."/>
            <person name="Harris A."/>
            <person name="Allan A.C."/>
            <person name="Gleave A."/>
            <person name="Chen A."/>
            <person name="Janssen B.J."/>
            <person name="Plunkett B."/>
            <person name="Ampomah-Dwamena C."/>
            <person name="Voogd C."/>
            <person name="Leif D."/>
            <person name="Lafferty D."/>
            <person name="Souleyre E.J.F."/>
            <person name="Varkonyi-Gasic E."/>
            <person name="Gambi F."/>
            <person name="Hanley J."/>
            <person name="Yao J.L."/>
            <person name="Cheung J."/>
            <person name="David K.M."/>
            <person name="Warren B."/>
            <person name="Marsh K."/>
            <person name="Snowden K.C."/>
            <person name="Lin-Wang K."/>
            <person name="Brian L."/>
            <person name="Martinez-Sanchez M."/>
            <person name="Wang M."/>
            <person name="Ileperuma N."/>
            <person name="Macnee N."/>
            <person name="Campin R."/>
            <person name="McAtee P."/>
            <person name="Drummond R.S.M."/>
            <person name="Espley R.V."/>
            <person name="Ireland H.S."/>
            <person name="Wu R."/>
            <person name="Atkinson R.G."/>
            <person name="Karunairetnam S."/>
            <person name="Bulley S."/>
            <person name="Chunkath S."/>
            <person name="Hanley Z."/>
            <person name="Storey R."/>
            <person name="Thrimawithana A.H."/>
            <person name="Thomson S."/>
            <person name="David C."/>
            <person name="Testolin R."/>
            <person name="Huang H."/>
            <person name="Hellens R.P."/>
            <person name="Schaffer R.J."/>
        </authorList>
    </citation>
    <scope>NUCLEOTIDE SEQUENCE [LARGE SCALE GENOMIC DNA]</scope>
    <source>
        <strain evidence="18">cv. Red5</strain>
    </source>
</reference>
<dbReference type="PROSITE" id="PS51758">
    <property type="entry name" value="LETM1_RBD"/>
    <property type="match status" value="1"/>
</dbReference>
<evidence type="ECO:0000256" key="10">
    <source>
        <dbReference type="ARBA" id="ARBA00031360"/>
    </source>
</evidence>
<name>A0A2R6RS22_ACTCC</name>
<dbReference type="InterPro" id="IPR033122">
    <property type="entry name" value="LETM1-like_RBD"/>
</dbReference>
<evidence type="ECO:0000256" key="1">
    <source>
        <dbReference type="ARBA" id="ARBA00004434"/>
    </source>
</evidence>
<feature type="domain" description="EF-hand" evidence="15">
    <location>
        <begin position="680"/>
        <end position="715"/>
    </location>
</feature>
<evidence type="ECO:0000313" key="17">
    <source>
        <dbReference type="EMBL" id="PSS32821.1"/>
    </source>
</evidence>
<dbReference type="GO" id="GO:0043022">
    <property type="term" value="F:ribosome binding"/>
    <property type="evidence" value="ECO:0007669"/>
    <property type="project" value="InterPro"/>
</dbReference>
<evidence type="ECO:0000256" key="14">
    <source>
        <dbReference type="SAM" id="Phobius"/>
    </source>
</evidence>
<feature type="region of interest" description="Disordered" evidence="13">
    <location>
        <begin position="117"/>
        <end position="149"/>
    </location>
</feature>
<evidence type="ECO:0000256" key="8">
    <source>
        <dbReference type="ARBA" id="ARBA00023128"/>
    </source>
</evidence>
<dbReference type="SUPFAM" id="SSF47473">
    <property type="entry name" value="EF-hand"/>
    <property type="match status" value="1"/>
</dbReference>
<evidence type="ECO:0000256" key="3">
    <source>
        <dbReference type="ARBA" id="ARBA00020557"/>
    </source>
</evidence>
<keyword evidence="4" id="KW-0050">Antiport</keyword>
<evidence type="ECO:0000256" key="6">
    <source>
        <dbReference type="ARBA" id="ARBA00022792"/>
    </source>
</evidence>
<comment type="similarity">
    <text evidence="2">Belongs to the LETM1 family.</text>
</comment>
<dbReference type="Gene3D" id="1.10.238.10">
    <property type="entry name" value="EF-hand"/>
    <property type="match status" value="1"/>
</dbReference>
<keyword evidence="9 14" id="KW-0472">Membrane</keyword>
<evidence type="ECO:0000256" key="7">
    <source>
        <dbReference type="ARBA" id="ARBA00022989"/>
    </source>
</evidence>
<feature type="compositionally biased region" description="Polar residues" evidence="13">
    <location>
        <begin position="35"/>
        <end position="55"/>
    </location>
</feature>
<dbReference type="Pfam" id="PF13499">
    <property type="entry name" value="EF-hand_7"/>
    <property type="match status" value="1"/>
</dbReference>
<dbReference type="Proteomes" id="UP000241394">
    <property type="component" value="Chromosome LG3"/>
</dbReference>
<comment type="subcellular location">
    <subcellularLocation>
        <location evidence="1">Mitochondrion inner membrane</location>
        <topology evidence="1">Single-pass membrane protein</topology>
    </subcellularLocation>
</comment>
<dbReference type="STRING" id="1590841.A0A2R6RS22"/>
<dbReference type="CDD" id="cd00051">
    <property type="entry name" value="EFh"/>
    <property type="match status" value="1"/>
</dbReference>
<dbReference type="PANTHER" id="PTHR14009:SF31">
    <property type="entry name" value="MITOCHONDRIAL PROTON_CALCIUM EXCHANGER PROTEIN"/>
    <property type="match status" value="1"/>
</dbReference>
<dbReference type="InterPro" id="IPR002048">
    <property type="entry name" value="EF_hand_dom"/>
</dbReference>
<comment type="caution">
    <text evidence="17">The sequence shown here is derived from an EMBL/GenBank/DDBJ whole genome shotgun (WGS) entry which is preliminary data.</text>
</comment>
<keyword evidence="4" id="KW-0813">Transport</keyword>
<protein>
    <recommendedName>
        <fullName evidence="3">Mitochondrial proton/calcium exchanger protein</fullName>
    </recommendedName>
    <alternativeName>
        <fullName evidence="10">Leucine zipper-EF-hand-containing transmembrane protein 1</fullName>
    </alternativeName>
</protein>
<keyword evidence="8 11" id="KW-0496">Mitochondrion</keyword>
<dbReference type="EMBL" id="NKQK01000003">
    <property type="protein sequence ID" value="PSS32821.1"/>
    <property type="molecule type" value="Genomic_DNA"/>
</dbReference>
<gene>
    <name evidence="17" type="ORF">CEY00_Acc03121</name>
</gene>
<keyword evidence="18" id="KW-1185">Reference proteome</keyword>
<dbReference type="FunCoup" id="A0A2R6RS22">
    <property type="interactions" value="4878"/>
</dbReference>
<proteinExistence type="inferred from homology"/>
<dbReference type="OMA" id="KCEKEQC"/>
<feature type="domain" description="Letm1 RBD" evidence="16">
    <location>
        <begin position="309"/>
        <end position="516"/>
    </location>
</feature>
<keyword evidence="6" id="KW-0999">Mitochondrion inner membrane</keyword>
<dbReference type="PROSITE" id="PS50222">
    <property type="entry name" value="EF_HAND_2"/>
    <property type="match status" value="1"/>
</dbReference>
<dbReference type="GO" id="GO:0005743">
    <property type="term" value="C:mitochondrial inner membrane"/>
    <property type="evidence" value="ECO:0007669"/>
    <property type="project" value="UniProtKB-SubCell"/>
</dbReference>
<dbReference type="GO" id="GO:0030003">
    <property type="term" value="P:intracellular monoatomic cation homeostasis"/>
    <property type="evidence" value="ECO:0007669"/>
    <property type="project" value="TreeGrafter"/>
</dbReference>
<keyword evidence="12" id="KW-0175">Coiled coil</keyword>
<evidence type="ECO:0000256" key="9">
    <source>
        <dbReference type="ARBA" id="ARBA00023136"/>
    </source>
</evidence>
<dbReference type="Pfam" id="PF07766">
    <property type="entry name" value="LETM1_RBD"/>
    <property type="match status" value="1"/>
</dbReference>